<dbReference type="EMBL" id="JAMKPW020000016">
    <property type="protein sequence ID" value="KAK8210228.1"/>
    <property type="molecule type" value="Genomic_DNA"/>
</dbReference>
<proteinExistence type="predicted"/>
<keyword evidence="2" id="KW-1185">Reference proteome</keyword>
<comment type="caution">
    <text evidence="1">The sequence shown here is derived from an EMBL/GenBank/DDBJ whole genome shotgun (WGS) entry which is preliminary data.</text>
</comment>
<name>A0ACC3SE35_9PEZI</name>
<gene>
    <name evidence="1" type="ORF">M8818_003716</name>
</gene>
<dbReference type="Proteomes" id="UP001320706">
    <property type="component" value="Unassembled WGS sequence"/>
</dbReference>
<accession>A0ACC3SE35</accession>
<protein>
    <submittedName>
        <fullName evidence="1">Uncharacterized protein</fullName>
    </submittedName>
</protein>
<evidence type="ECO:0000313" key="2">
    <source>
        <dbReference type="Proteomes" id="UP001320706"/>
    </source>
</evidence>
<organism evidence="1 2">
    <name type="scientific">Zalaria obscura</name>
    <dbReference type="NCBI Taxonomy" id="2024903"/>
    <lineage>
        <taxon>Eukaryota</taxon>
        <taxon>Fungi</taxon>
        <taxon>Dikarya</taxon>
        <taxon>Ascomycota</taxon>
        <taxon>Pezizomycotina</taxon>
        <taxon>Dothideomycetes</taxon>
        <taxon>Dothideomycetidae</taxon>
        <taxon>Dothideales</taxon>
        <taxon>Zalariaceae</taxon>
        <taxon>Zalaria</taxon>
    </lineage>
</organism>
<reference evidence="1" key="1">
    <citation type="submission" date="2024-02" db="EMBL/GenBank/DDBJ databases">
        <title>Metagenome Assembled Genome of Zalaria obscura JY119.</title>
        <authorList>
            <person name="Vighnesh L."/>
            <person name="Jagadeeshwari U."/>
            <person name="Venkata Ramana C."/>
            <person name="Sasikala C."/>
        </authorList>
    </citation>
    <scope>NUCLEOTIDE SEQUENCE</scope>
    <source>
        <strain evidence="1">JY119</strain>
    </source>
</reference>
<sequence>MRAVRTSVVAAALCGSGCALPSTAETLQPCGDAFYYVSKYTCYDGDFLCPVLNGVPTLRCGPDCYLPSMYSCSNGHLVYPPFTASTTTPQPTASPASTSPADGSCSDAPTTLHLSDPPYDDYFYSDCHSSNQVVVTSPLADSDLTIIGPRLLIAWPAGNSGIVSFFAPQNGINGSLGIQLVNSTGSDQTLSGVYEPANSSSLTGNPQVGVRGVVEFNSSAVLQVAILGSIRTIRDFTEGPSLLQPQIQDAVKISSDSAGSVTLSRIWLDNVTETHFSFSSERGTASPTIQNGTIRFDAGRYTFQAAFDYPQLKQLNASSVLNPSSQDLIAQKPDQTMSLSFLSYTEKLLAGAWRFLTYFGRDSMISLLLLQPVLSEGQGGAVEAVIGAVLERINRTDGSVCHEETIGDYATWLNLQDNITSTAPQYDYKMIDSDYYLPIVMENYFLKTETGQHRAAAFFQTQATVNPANAGLSYADLALINAEKIMNTSAPFTAPGGQTKDNLIHLKQGQIVGEWRDSTYGIGGGRIPYDVNTALVPAALHSIAALSSAGFFPSHPAWATLAARYAQVWSDSTLAFFSVTVPAASARALVTSYANTSGSGTTIPSHASSITAPITYHGLALDGYDNQSVVKVMNTDDCFRLFLLAPTNQSQLTSFLDQAASNILSPFPAGLSTPLGLVVANPAFGGDPVYAANWTNSAYHGTVIWSWPLAMMASGLERQLGRCNSTSGAANTNTSTNTNTSASTSTNTSSNTGIPAFCTTPTYAHVRAAYNHLWTLIEANRAHLSQEVWSWTYNATAAADADPDAGNGEGSQGYVFTPLGALPGATESDVVQLWSLTFLAVQRDEGLR</sequence>
<evidence type="ECO:0000313" key="1">
    <source>
        <dbReference type="EMBL" id="KAK8210228.1"/>
    </source>
</evidence>